<keyword evidence="3" id="KW-0805">Transcription regulation</keyword>
<dbReference type="InterPro" id="IPR001005">
    <property type="entry name" value="SANT/Myb"/>
</dbReference>
<accession>A0A6A1WE75</accession>
<evidence type="ECO:0000313" key="10">
    <source>
        <dbReference type="Proteomes" id="UP000516437"/>
    </source>
</evidence>
<dbReference type="InterPro" id="IPR009057">
    <property type="entry name" value="Homeodomain-like_sf"/>
</dbReference>
<feature type="domain" description="Myb-like" evidence="7">
    <location>
        <begin position="56"/>
        <end position="133"/>
    </location>
</feature>
<keyword evidence="10" id="KW-1185">Reference proteome</keyword>
<dbReference type="OrthoDB" id="2143914at2759"/>
<feature type="domain" description="HTH myb-type" evidence="8">
    <location>
        <begin position="1"/>
        <end position="59"/>
    </location>
</feature>
<evidence type="ECO:0000259" key="8">
    <source>
        <dbReference type="PROSITE" id="PS51294"/>
    </source>
</evidence>
<dbReference type="GO" id="GO:0043565">
    <property type="term" value="F:sequence-specific DNA binding"/>
    <property type="evidence" value="ECO:0007669"/>
    <property type="project" value="InterPro"/>
</dbReference>
<dbReference type="PROSITE" id="PS51294">
    <property type="entry name" value="HTH_MYB"/>
    <property type="match status" value="2"/>
</dbReference>
<evidence type="ECO:0000313" key="9">
    <source>
        <dbReference type="EMBL" id="KAB1223602.1"/>
    </source>
</evidence>
<organism evidence="9 10">
    <name type="scientific">Morella rubra</name>
    <name type="common">Chinese bayberry</name>
    <dbReference type="NCBI Taxonomy" id="262757"/>
    <lineage>
        <taxon>Eukaryota</taxon>
        <taxon>Viridiplantae</taxon>
        <taxon>Streptophyta</taxon>
        <taxon>Embryophyta</taxon>
        <taxon>Tracheophyta</taxon>
        <taxon>Spermatophyta</taxon>
        <taxon>Magnoliopsida</taxon>
        <taxon>eudicotyledons</taxon>
        <taxon>Gunneridae</taxon>
        <taxon>Pentapetalae</taxon>
        <taxon>rosids</taxon>
        <taxon>fabids</taxon>
        <taxon>Fagales</taxon>
        <taxon>Myricaceae</taxon>
        <taxon>Morella</taxon>
    </lineage>
</organism>
<dbReference type="PANTHER" id="PTHR45675">
    <property type="entry name" value="MYB TRANSCRIPTION FACTOR-RELATED-RELATED"/>
    <property type="match status" value="1"/>
</dbReference>
<dbReference type="CDD" id="cd00167">
    <property type="entry name" value="SANT"/>
    <property type="match status" value="2"/>
</dbReference>
<dbReference type="PROSITE" id="PS50090">
    <property type="entry name" value="MYB_LIKE"/>
    <property type="match status" value="2"/>
</dbReference>
<dbReference type="SMART" id="SM00717">
    <property type="entry name" value="SANT"/>
    <property type="match status" value="2"/>
</dbReference>
<evidence type="ECO:0000256" key="1">
    <source>
        <dbReference type="ARBA" id="ARBA00004123"/>
    </source>
</evidence>
<evidence type="ECO:0000256" key="5">
    <source>
        <dbReference type="ARBA" id="ARBA00023163"/>
    </source>
</evidence>
<keyword evidence="4" id="KW-0238">DNA-binding</keyword>
<dbReference type="Proteomes" id="UP000516437">
    <property type="component" value="Chromosome 2"/>
</dbReference>
<dbReference type="Pfam" id="PF00249">
    <property type="entry name" value="Myb_DNA-binding"/>
    <property type="match status" value="2"/>
</dbReference>
<comment type="caution">
    <text evidence="9">The sequence shown here is derived from an EMBL/GenBank/DDBJ whole genome shotgun (WGS) entry which is preliminary data.</text>
</comment>
<keyword evidence="2" id="KW-0677">Repeat</keyword>
<protein>
    <submittedName>
        <fullName evidence="9">Transcription factor MYB48</fullName>
    </submittedName>
</protein>
<evidence type="ECO:0000256" key="6">
    <source>
        <dbReference type="ARBA" id="ARBA00023242"/>
    </source>
</evidence>
<proteinExistence type="predicted"/>
<gene>
    <name evidence="9" type="ORF">CJ030_MR2G024107</name>
</gene>
<evidence type="ECO:0000259" key="7">
    <source>
        <dbReference type="PROSITE" id="PS50090"/>
    </source>
</evidence>
<evidence type="ECO:0000256" key="4">
    <source>
        <dbReference type="ARBA" id="ARBA00023125"/>
    </source>
</evidence>
<dbReference type="Gene3D" id="1.10.10.60">
    <property type="entry name" value="Homeodomain-like"/>
    <property type="match status" value="2"/>
</dbReference>
<dbReference type="GO" id="GO:0005634">
    <property type="term" value="C:nucleus"/>
    <property type="evidence" value="ECO:0007669"/>
    <property type="project" value="UniProtKB-SubCell"/>
</dbReference>
<comment type="subcellular location">
    <subcellularLocation>
        <location evidence="1">Nucleus</location>
    </subcellularLocation>
</comment>
<dbReference type="AlphaFoldDB" id="A0A6A1WE75"/>
<evidence type="ECO:0000256" key="3">
    <source>
        <dbReference type="ARBA" id="ARBA00023015"/>
    </source>
</evidence>
<keyword evidence="6" id="KW-0539">Nucleus</keyword>
<evidence type="ECO:0000256" key="2">
    <source>
        <dbReference type="ARBA" id="ARBA00022737"/>
    </source>
</evidence>
<dbReference type="GO" id="GO:0003700">
    <property type="term" value="F:DNA-binding transcription factor activity"/>
    <property type="evidence" value="ECO:0007669"/>
    <property type="project" value="InterPro"/>
</dbReference>
<name>A0A6A1WE75_9ROSI</name>
<feature type="domain" description="HTH myb-type" evidence="8">
    <location>
        <begin position="109"/>
        <end position="137"/>
    </location>
</feature>
<dbReference type="InterPro" id="IPR044676">
    <property type="entry name" value="EOBI/EOBII-like_plant"/>
</dbReference>
<dbReference type="EMBL" id="RXIC02000020">
    <property type="protein sequence ID" value="KAB1223602.1"/>
    <property type="molecule type" value="Genomic_DNA"/>
</dbReference>
<sequence>MQGGKLRKGPWLEEEDEGLTTFVTLMGERKWDSIARASGLQRSGKSCRLRWLNHLRPNLKHGHISIEEERIILELHDLWGNKLGSFMLFVTLRSDLSFVRNFLTNCQYRWSRIARMLPGRTDNGIKNYWRTRLKKKEQLAQEEENFHCEQKNAEQDFFFLKGDRISARKYNCGNKVVVEDFSGTTKDSSNAQGLQDLAFTSSPYETRLSDWITDISTDQNDTLILHEDCNSLESDFCYPSCIPDDSNIWDYSDSLWNMD</sequence>
<dbReference type="SUPFAM" id="SSF46689">
    <property type="entry name" value="Homeodomain-like"/>
    <property type="match status" value="1"/>
</dbReference>
<feature type="domain" description="Myb-like" evidence="7">
    <location>
        <begin position="3"/>
        <end position="55"/>
    </location>
</feature>
<keyword evidence="5" id="KW-0804">Transcription</keyword>
<dbReference type="PANTHER" id="PTHR45675:SF8">
    <property type="entry name" value="TRANSCRIPTION FACTOR MYB27"/>
    <property type="match status" value="1"/>
</dbReference>
<dbReference type="FunFam" id="1.10.10.60:FF:000011">
    <property type="entry name" value="Myb transcription factor"/>
    <property type="match status" value="1"/>
</dbReference>
<reference evidence="9 10" key="1">
    <citation type="journal article" date="2019" name="Plant Biotechnol. J.">
        <title>The red bayberry genome and genetic basis of sex determination.</title>
        <authorList>
            <person name="Jia H.M."/>
            <person name="Jia H.J."/>
            <person name="Cai Q.L."/>
            <person name="Wang Y."/>
            <person name="Zhao H.B."/>
            <person name="Yang W.F."/>
            <person name="Wang G.Y."/>
            <person name="Li Y.H."/>
            <person name="Zhan D.L."/>
            <person name="Shen Y.T."/>
            <person name="Niu Q.F."/>
            <person name="Chang L."/>
            <person name="Qiu J."/>
            <person name="Zhao L."/>
            <person name="Xie H.B."/>
            <person name="Fu W.Y."/>
            <person name="Jin J."/>
            <person name="Li X.W."/>
            <person name="Jiao Y."/>
            <person name="Zhou C.C."/>
            <person name="Tu T."/>
            <person name="Chai C.Y."/>
            <person name="Gao J.L."/>
            <person name="Fan L.J."/>
            <person name="van de Weg E."/>
            <person name="Wang J.Y."/>
            <person name="Gao Z.S."/>
        </authorList>
    </citation>
    <scope>NUCLEOTIDE SEQUENCE [LARGE SCALE GENOMIC DNA]</scope>
    <source>
        <tissue evidence="9">Leaves</tissue>
    </source>
</reference>
<dbReference type="InterPro" id="IPR017930">
    <property type="entry name" value="Myb_dom"/>
</dbReference>